<dbReference type="SUPFAM" id="SSF81383">
    <property type="entry name" value="F-box domain"/>
    <property type="match status" value="1"/>
</dbReference>
<reference evidence="2" key="1">
    <citation type="submission" date="2020-05" db="EMBL/GenBank/DDBJ databases">
        <title>Mycena genomes resolve the evolution of fungal bioluminescence.</title>
        <authorList>
            <person name="Tsai I.J."/>
        </authorList>
    </citation>
    <scope>NUCLEOTIDE SEQUENCE</scope>
    <source>
        <strain evidence="2">160909Yilan</strain>
    </source>
</reference>
<organism evidence="2 3">
    <name type="scientific">Mycena sanguinolenta</name>
    <dbReference type="NCBI Taxonomy" id="230812"/>
    <lineage>
        <taxon>Eukaryota</taxon>
        <taxon>Fungi</taxon>
        <taxon>Dikarya</taxon>
        <taxon>Basidiomycota</taxon>
        <taxon>Agaricomycotina</taxon>
        <taxon>Agaricomycetes</taxon>
        <taxon>Agaricomycetidae</taxon>
        <taxon>Agaricales</taxon>
        <taxon>Marasmiineae</taxon>
        <taxon>Mycenaceae</taxon>
        <taxon>Mycena</taxon>
    </lineage>
</organism>
<evidence type="ECO:0000313" key="3">
    <source>
        <dbReference type="Proteomes" id="UP000623467"/>
    </source>
</evidence>
<dbReference type="Pfam" id="PF12937">
    <property type="entry name" value="F-box-like"/>
    <property type="match status" value="1"/>
</dbReference>
<dbReference type="EMBL" id="JACAZH010000010">
    <property type="protein sequence ID" value="KAF7357614.1"/>
    <property type="molecule type" value="Genomic_DNA"/>
</dbReference>
<feature type="domain" description="F-box" evidence="1">
    <location>
        <begin position="71"/>
        <end position="119"/>
    </location>
</feature>
<dbReference type="Proteomes" id="UP000623467">
    <property type="component" value="Unassembled WGS sequence"/>
</dbReference>
<dbReference type="AlphaFoldDB" id="A0A8H6YEP7"/>
<sequence length="482" mass="54221">MTLTPASRVHAAVFEQTERTRQCSRTDIQRFIEESESKIISLDSQITALMELRDSQRACILALRYIISPIRALPVELLAEIFDLAIQDDTHIQDVYQISHVCSHWRRLAHNTPRLWARPLTVDLSEDSEKDAADGLKAWLECSAPLSLPISFMPVHVNMNPAIREEVLRVVSRLGSLQMPIRTLSSLVRQLGKCRLDNLEELELEGIEDDTDPTPPLAFTAVPRLQKLSIINCPIAYHTLVPWAQLTELTIGASPDTTLGVLSHCANLFEVFVINPGWPQFPEAGPDLVVLGQLRSLRLEIRMDSGDIAQFLNYLSTPLLQTFRVDVVQAQRWTQASLTAFQLRAPNITQLQFGFSQTLTSENLVAVTFHAPSLTHLTLTYCNGCFDDAFIRTLYHKDGVTPAVPCLHSLVVWQGSDTVSLTEDFLAGMIASRWWSDTELASYLAPPAVARWTRVEFEMGTYAWGPQFEDILKDIPSDVLRY</sequence>
<keyword evidence="3" id="KW-1185">Reference proteome</keyword>
<proteinExistence type="predicted"/>
<dbReference type="SUPFAM" id="SSF52047">
    <property type="entry name" value="RNI-like"/>
    <property type="match status" value="1"/>
</dbReference>
<dbReference type="Gene3D" id="3.80.10.10">
    <property type="entry name" value="Ribonuclease Inhibitor"/>
    <property type="match status" value="1"/>
</dbReference>
<dbReference type="InterPro" id="IPR001810">
    <property type="entry name" value="F-box_dom"/>
</dbReference>
<accession>A0A8H6YEP7</accession>
<evidence type="ECO:0000313" key="2">
    <source>
        <dbReference type="EMBL" id="KAF7357614.1"/>
    </source>
</evidence>
<evidence type="ECO:0000259" key="1">
    <source>
        <dbReference type="Pfam" id="PF12937"/>
    </source>
</evidence>
<dbReference type="InterPro" id="IPR032675">
    <property type="entry name" value="LRR_dom_sf"/>
</dbReference>
<name>A0A8H6YEP7_9AGAR</name>
<dbReference type="Gene3D" id="1.20.1280.50">
    <property type="match status" value="1"/>
</dbReference>
<dbReference type="InterPro" id="IPR036047">
    <property type="entry name" value="F-box-like_dom_sf"/>
</dbReference>
<protein>
    <submittedName>
        <fullName evidence="2">F-box domain-containing protein</fullName>
    </submittedName>
</protein>
<comment type="caution">
    <text evidence="2">The sequence shown here is derived from an EMBL/GenBank/DDBJ whole genome shotgun (WGS) entry which is preliminary data.</text>
</comment>
<gene>
    <name evidence="2" type="ORF">MSAN_01357800</name>
</gene>
<dbReference type="OrthoDB" id="2269034at2759"/>